<accession>A0A100XFA8</accession>
<evidence type="ECO:0000313" key="2">
    <source>
        <dbReference type="EMBL" id="GAT15619.1"/>
    </source>
</evidence>
<organism evidence="2 3">
    <name type="scientific">Mycolicibacterium thermoresistibile</name>
    <name type="common">Mycobacterium thermoresistibile</name>
    <dbReference type="NCBI Taxonomy" id="1797"/>
    <lineage>
        <taxon>Bacteria</taxon>
        <taxon>Bacillati</taxon>
        <taxon>Actinomycetota</taxon>
        <taxon>Actinomycetes</taxon>
        <taxon>Mycobacteriales</taxon>
        <taxon>Mycobacteriaceae</taxon>
        <taxon>Mycolicibacterium</taxon>
    </lineage>
</organism>
<keyword evidence="1" id="KW-0472">Membrane</keyword>
<dbReference type="RefSeq" id="WP_003926516.1">
    <property type="nucleotide sequence ID" value="NZ_BCTB01000018.1"/>
</dbReference>
<evidence type="ECO:0008006" key="4">
    <source>
        <dbReference type="Google" id="ProtNLM"/>
    </source>
</evidence>
<sequence length="157" mass="17476">MPDELLRFVGGPETYSTVWLWIGLALLAVLILWYAAALVWTLPSQRLRRIPVLRDMHARVLRRRFGRAVRAVTDGHRRGELSAAEAGTRLSRTLRSFLHQATGVPAQYLQLDELAETGLADAAELFAELEEARFAAAPGVDVASVGRKAEELVRTWS</sequence>
<dbReference type="STRING" id="1797.RMCT_2589"/>
<dbReference type="Proteomes" id="UP000069654">
    <property type="component" value="Unassembled WGS sequence"/>
</dbReference>
<reference evidence="2 3" key="1">
    <citation type="journal article" date="2016" name="Genome Announc.">
        <title>Draft Genome Sequences of Five Rapidly Growing Mycobacterium Species, M. thermoresistibile, M. fortuitum subsp. acetamidolyticum, M. canariasense, M. brisbanense, and M. novocastrense.</title>
        <authorList>
            <person name="Katahira K."/>
            <person name="Ogura Y."/>
            <person name="Gotoh Y."/>
            <person name="Hayashi T."/>
        </authorList>
    </citation>
    <scope>NUCLEOTIDE SEQUENCE [LARGE SCALE GENOMIC DNA]</scope>
    <source>
        <strain evidence="2 3">JCM6362</strain>
    </source>
</reference>
<dbReference type="OMA" id="REVIRTW"/>
<proteinExistence type="predicted"/>
<dbReference type="AlphaFoldDB" id="A0A100XFA8"/>
<dbReference type="OrthoDB" id="4639836at2"/>
<comment type="caution">
    <text evidence="2">The sequence shown here is derived from an EMBL/GenBank/DDBJ whole genome shotgun (WGS) entry which is preliminary data.</text>
</comment>
<name>A0A100XFA8_MYCTH</name>
<evidence type="ECO:0000313" key="3">
    <source>
        <dbReference type="Proteomes" id="UP000069654"/>
    </source>
</evidence>
<keyword evidence="1" id="KW-1133">Transmembrane helix</keyword>
<dbReference type="EMBL" id="BCTB01000018">
    <property type="protein sequence ID" value="GAT15619.1"/>
    <property type="molecule type" value="Genomic_DNA"/>
</dbReference>
<protein>
    <recommendedName>
        <fullName evidence="4">DUF4381 domain-containing protein</fullName>
    </recommendedName>
</protein>
<feature type="transmembrane region" description="Helical" evidence="1">
    <location>
        <begin position="20"/>
        <end position="42"/>
    </location>
</feature>
<gene>
    <name evidence="2" type="ORF">RMCT_2589</name>
</gene>
<evidence type="ECO:0000256" key="1">
    <source>
        <dbReference type="SAM" id="Phobius"/>
    </source>
</evidence>
<keyword evidence="1" id="KW-0812">Transmembrane</keyword>
<reference evidence="3" key="2">
    <citation type="submission" date="2016-02" db="EMBL/GenBank/DDBJ databases">
        <title>Draft genome sequence of five rapidly growing Mycobacterium species.</title>
        <authorList>
            <person name="Katahira K."/>
            <person name="Gotou Y."/>
            <person name="Iida K."/>
            <person name="Ogura Y."/>
            <person name="Hayashi T."/>
        </authorList>
    </citation>
    <scope>NUCLEOTIDE SEQUENCE [LARGE SCALE GENOMIC DNA]</scope>
    <source>
        <strain evidence="3">JCM6362</strain>
    </source>
</reference>